<dbReference type="EMBL" id="KQ242020">
    <property type="protein sequence ID" value="KNC81562.1"/>
    <property type="molecule type" value="Genomic_DNA"/>
</dbReference>
<protein>
    <submittedName>
        <fullName evidence="1">Uncharacterized protein</fullName>
    </submittedName>
</protein>
<dbReference type="Proteomes" id="UP000054560">
    <property type="component" value="Unassembled WGS sequence"/>
</dbReference>
<dbReference type="RefSeq" id="XP_014155464.1">
    <property type="nucleotide sequence ID" value="XM_014299989.1"/>
</dbReference>
<reference evidence="1 2" key="1">
    <citation type="submission" date="2011-02" db="EMBL/GenBank/DDBJ databases">
        <title>The Genome Sequence of Sphaeroforma arctica JP610.</title>
        <authorList>
            <consortium name="The Broad Institute Genome Sequencing Platform"/>
            <person name="Russ C."/>
            <person name="Cuomo C."/>
            <person name="Young S.K."/>
            <person name="Zeng Q."/>
            <person name="Gargeya S."/>
            <person name="Alvarado L."/>
            <person name="Berlin A."/>
            <person name="Chapman S.B."/>
            <person name="Chen Z."/>
            <person name="Freedman E."/>
            <person name="Gellesch M."/>
            <person name="Goldberg J."/>
            <person name="Griggs A."/>
            <person name="Gujja S."/>
            <person name="Heilman E."/>
            <person name="Heiman D."/>
            <person name="Howarth C."/>
            <person name="Mehta T."/>
            <person name="Neiman D."/>
            <person name="Pearson M."/>
            <person name="Roberts A."/>
            <person name="Saif S."/>
            <person name="Shea T."/>
            <person name="Shenoy N."/>
            <person name="Sisk P."/>
            <person name="Stolte C."/>
            <person name="Sykes S."/>
            <person name="White J."/>
            <person name="Yandava C."/>
            <person name="Burger G."/>
            <person name="Gray M.W."/>
            <person name="Holland P.W.H."/>
            <person name="King N."/>
            <person name="Lang F.B.F."/>
            <person name="Roger A.J."/>
            <person name="Ruiz-Trillo I."/>
            <person name="Haas B."/>
            <person name="Nusbaum C."/>
            <person name="Birren B."/>
        </authorList>
    </citation>
    <scope>NUCLEOTIDE SEQUENCE [LARGE SCALE GENOMIC DNA]</scope>
    <source>
        <strain evidence="1 2">JP610</strain>
    </source>
</reference>
<dbReference type="InterPro" id="IPR023091">
    <property type="entry name" value="MetalPrtase_cat_dom_sf_prd"/>
</dbReference>
<keyword evidence="2" id="KW-1185">Reference proteome</keyword>
<gene>
    <name evidence="1" type="ORF">SARC_06119</name>
</gene>
<evidence type="ECO:0000313" key="1">
    <source>
        <dbReference type="EMBL" id="KNC81562.1"/>
    </source>
</evidence>
<evidence type="ECO:0000313" key="2">
    <source>
        <dbReference type="Proteomes" id="UP000054560"/>
    </source>
</evidence>
<dbReference type="OrthoDB" id="27226at2759"/>
<dbReference type="AlphaFoldDB" id="A0A0L0FXM9"/>
<organism evidence="1 2">
    <name type="scientific">Sphaeroforma arctica JP610</name>
    <dbReference type="NCBI Taxonomy" id="667725"/>
    <lineage>
        <taxon>Eukaryota</taxon>
        <taxon>Ichthyosporea</taxon>
        <taxon>Ichthyophonida</taxon>
        <taxon>Sphaeroforma</taxon>
    </lineage>
</organism>
<dbReference type="GO" id="GO:0004222">
    <property type="term" value="F:metalloendopeptidase activity"/>
    <property type="evidence" value="ECO:0007669"/>
    <property type="project" value="InterPro"/>
</dbReference>
<dbReference type="SUPFAM" id="SSF55486">
    <property type="entry name" value="Metalloproteases ('zincins'), catalytic domain"/>
    <property type="match status" value="1"/>
</dbReference>
<proteinExistence type="predicted"/>
<dbReference type="GeneID" id="25906623"/>
<name>A0A0L0FXM9_9EUKA</name>
<sequence length="61" mass="7336">MCHCVGYRHDTDEEWAEMQKKEEWILERLKAKFPIRTSTAPLSYVSPPTFQHNAEKKEEER</sequence>
<accession>A0A0L0FXM9</accession>
<dbReference type="Gene3D" id="3.40.390.30">
    <property type="entry name" value="Metalloproteases ('zincins'), catalytic domain"/>
    <property type="match status" value="1"/>
</dbReference>